<dbReference type="InterPro" id="IPR014934">
    <property type="entry name" value="DUF1806"/>
</dbReference>
<dbReference type="RefSeq" id="WP_091773192.1">
    <property type="nucleotide sequence ID" value="NZ_FOES01000009.1"/>
</dbReference>
<evidence type="ECO:0008006" key="3">
    <source>
        <dbReference type="Google" id="ProtNLM"/>
    </source>
</evidence>
<dbReference type="STRING" id="571933.SAMN05216362_10949"/>
<dbReference type="Gene3D" id="2.70.180.10">
    <property type="entry name" value="Hypothetical protein YojF"/>
    <property type="match status" value="1"/>
</dbReference>
<dbReference type="Pfam" id="PF08830">
    <property type="entry name" value="DUF1806"/>
    <property type="match status" value="1"/>
</dbReference>
<organism evidence="1 2">
    <name type="scientific">Piscibacillus halophilus</name>
    <dbReference type="NCBI Taxonomy" id="571933"/>
    <lineage>
        <taxon>Bacteria</taxon>
        <taxon>Bacillati</taxon>
        <taxon>Bacillota</taxon>
        <taxon>Bacilli</taxon>
        <taxon>Bacillales</taxon>
        <taxon>Bacillaceae</taxon>
        <taxon>Piscibacillus</taxon>
    </lineage>
</organism>
<dbReference type="Proteomes" id="UP000199427">
    <property type="component" value="Unassembled WGS sequence"/>
</dbReference>
<dbReference type="SUPFAM" id="SSF89442">
    <property type="entry name" value="Hypothetical protein YojF"/>
    <property type="match status" value="1"/>
</dbReference>
<gene>
    <name evidence="1" type="ORF">SAMN05216362_10949</name>
</gene>
<name>A0A1H9EGI4_9BACI</name>
<dbReference type="EMBL" id="FOES01000009">
    <property type="protein sequence ID" value="SEQ24373.1"/>
    <property type="molecule type" value="Genomic_DNA"/>
</dbReference>
<protein>
    <recommendedName>
        <fullName evidence="3">DUF1806 domain-containing protein</fullName>
    </recommendedName>
</protein>
<reference evidence="1 2" key="1">
    <citation type="submission" date="2016-10" db="EMBL/GenBank/DDBJ databases">
        <authorList>
            <person name="de Groot N.N."/>
        </authorList>
    </citation>
    <scope>NUCLEOTIDE SEQUENCE [LARGE SCALE GENOMIC DNA]</scope>
    <source>
        <strain evidence="1 2">DSM 21633</strain>
    </source>
</reference>
<keyword evidence="2" id="KW-1185">Reference proteome</keyword>
<evidence type="ECO:0000313" key="1">
    <source>
        <dbReference type="EMBL" id="SEQ24373.1"/>
    </source>
</evidence>
<evidence type="ECO:0000313" key="2">
    <source>
        <dbReference type="Proteomes" id="UP000199427"/>
    </source>
</evidence>
<dbReference type="OrthoDB" id="2352913at2"/>
<accession>A0A1H9EGI4</accession>
<dbReference type="InterPro" id="IPR036492">
    <property type="entry name" value="YojF_sf"/>
</dbReference>
<proteinExistence type="predicted"/>
<sequence length="117" mass="13432">MEAIKLEEVQKYINQFTNQPVYVHLETTNGAYASHFNENAYNVGAYIRNAQLTYKQGKIVEHEGSYRVGLKHDIGWIYAEGLTDFEFTDSQQLLLAGHDREGRLMVALEISPEPFSY</sequence>
<dbReference type="AlphaFoldDB" id="A0A1H9EGI4"/>